<dbReference type="Gene3D" id="3.40.50.1820">
    <property type="entry name" value="alpha/beta hydrolase"/>
    <property type="match status" value="1"/>
</dbReference>
<comment type="caution">
    <text evidence="2">The sequence shown here is derived from an EMBL/GenBank/DDBJ whole genome shotgun (WGS) entry which is preliminary data.</text>
</comment>
<keyword evidence="2" id="KW-0378">Hydrolase</keyword>
<dbReference type="FunFam" id="3.40.50.1820:FF:000255">
    <property type="entry name" value="Alpha/beta hydrolase, putative"/>
    <property type="match status" value="1"/>
</dbReference>
<evidence type="ECO:0000259" key="1">
    <source>
        <dbReference type="Pfam" id="PF12146"/>
    </source>
</evidence>
<accession>A0AAN6X2Q1</accession>
<dbReference type="SUPFAM" id="SSF53474">
    <property type="entry name" value="alpha/beta-Hydrolases"/>
    <property type="match status" value="1"/>
</dbReference>
<name>A0AAN6X2Q1_9PEZI</name>
<dbReference type="PANTHER" id="PTHR11614">
    <property type="entry name" value="PHOSPHOLIPASE-RELATED"/>
    <property type="match status" value="1"/>
</dbReference>
<keyword evidence="3" id="KW-1185">Reference proteome</keyword>
<dbReference type="InterPro" id="IPR051044">
    <property type="entry name" value="MAG_DAG_Lipase"/>
</dbReference>
<sequence>MVVEKEGTFEVGGHSLYTKSWLPGGLVKAKLIFIHGFSDHVNRYNPFFTALAARGIAVHGFDQRGWGRSVRKPAEKGLTGPTSQVLADIVAFIKPHLAGEEPVFVMGHSMGGGQVLTLLGEAQYEDSVLRKVRGWLLESPFVSFSPEEEPSWFKIFAGRLAGRLLPHHQLVHKIAPENLTRDPKVAESIKADTLMHDTGTLEGLSGLLDRTTALAKGAVRPRQGGVVKALWIGHGTKDKTTFFEASKKYFDECTGHVEDREFKAYEGWYHQLHADGPDSEEFYRDVADWILKRSGGGEAAPVVVGGEGKTEAKL</sequence>
<dbReference type="GO" id="GO:0016787">
    <property type="term" value="F:hydrolase activity"/>
    <property type="evidence" value="ECO:0007669"/>
    <property type="project" value="UniProtKB-KW"/>
</dbReference>
<reference evidence="2" key="2">
    <citation type="submission" date="2023-05" db="EMBL/GenBank/DDBJ databases">
        <authorList>
            <consortium name="Lawrence Berkeley National Laboratory"/>
            <person name="Steindorff A."/>
            <person name="Hensen N."/>
            <person name="Bonometti L."/>
            <person name="Westerberg I."/>
            <person name="Brannstrom I.O."/>
            <person name="Guillou S."/>
            <person name="Cros-Aarteil S."/>
            <person name="Calhoun S."/>
            <person name="Haridas S."/>
            <person name="Kuo A."/>
            <person name="Mondo S."/>
            <person name="Pangilinan J."/>
            <person name="Riley R."/>
            <person name="Labutti K."/>
            <person name="Andreopoulos B."/>
            <person name="Lipzen A."/>
            <person name="Chen C."/>
            <person name="Yanf M."/>
            <person name="Daum C."/>
            <person name="Ng V."/>
            <person name="Clum A."/>
            <person name="Ohm R."/>
            <person name="Martin F."/>
            <person name="Silar P."/>
            <person name="Natvig D."/>
            <person name="Lalanne C."/>
            <person name="Gautier V."/>
            <person name="Ament-Velasquez S.L."/>
            <person name="Kruys A."/>
            <person name="Hutchinson M.I."/>
            <person name="Powell A.J."/>
            <person name="Barry K."/>
            <person name="Miller A.N."/>
            <person name="Grigoriev I.V."/>
            <person name="Debuchy R."/>
            <person name="Gladieux P."/>
            <person name="Thoren M.H."/>
            <person name="Johannesson H."/>
        </authorList>
    </citation>
    <scope>NUCLEOTIDE SEQUENCE</scope>
    <source>
        <strain evidence="2">PSN309</strain>
    </source>
</reference>
<dbReference type="Proteomes" id="UP001302126">
    <property type="component" value="Unassembled WGS sequence"/>
</dbReference>
<evidence type="ECO:0000313" key="2">
    <source>
        <dbReference type="EMBL" id="KAK4192978.1"/>
    </source>
</evidence>
<dbReference type="EMBL" id="MU864352">
    <property type="protein sequence ID" value="KAK4192978.1"/>
    <property type="molecule type" value="Genomic_DNA"/>
</dbReference>
<evidence type="ECO:0000313" key="3">
    <source>
        <dbReference type="Proteomes" id="UP001302126"/>
    </source>
</evidence>
<dbReference type="InterPro" id="IPR029058">
    <property type="entry name" value="AB_hydrolase_fold"/>
</dbReference>
<dbReference type="Pfam" id="PF12146">
    <property type="entry name" value="Hydrolase_4"/>
    <property type="match status" value="1"/>
</dbReference>
<dbReference type="AlphaFoldDB" id="A0AAN6X2Q1"/>
<protein>
    <submittedName>
        <fullName evidence="2">Alpha/Beta hydrolase protein</fullName>
    </submittedName>
</protein>
<reference evidence="2" key="1">
    <citation type="journal article" date="2023" name="Mol. Phylogenet. Evol.">
        <title>Genome-scale phylogeny and comparative genomics of the fungal order Sordariales.</title>
        <authorList>
            <person name="Hensen N."/>
            <person name="Bonometti L."/>
            <person name="Westerberg I."/>
            <person name="Brannstrom I.O."/>
            <person name="Guillou S."/>
            <person name="Cros-Aarteil S."/>
            <person name="Calhoun S."/>
            <person name="Haridas S."/>
            <person name="Kuo A."/>
            <person name="Mondo S."/>
            <person name="Pangilinan J."/>
            <person name="Riley R."/>
            <person name="LaButti K."/>
            <person name="Andreopoulos B."/>
            <person name="Lipzen A."/>
            <person name="Chen C."/>
            <person name="Yan M."/>
            <person name="Daum C."/>
            <person name="Ng V."/>
            <person name="Clum A."/>
            <person name="Steindorff A."/>
            <person name="Ohm R.A."/>
            <person name="Martin F."/>
            <person name="Silar P."/>
            <person name="Natvig D.O."/>
            <person name="Lalanne C."/>
            <person name="Gautier V."/>
            <person name="Ament-Velasquez S.L."/>
            <person name="Kruys A."/>
            <person name="Hutchinson M.I."/>
            <person name="Powell A.J."/>
            <person name="Barry K."/>
            <person name="Miller A.N."/>
            <person name="Grigoriev I.V."/>
            <person name="Debuchy R."/>
            <person name="Gladieux P."/>
            <person name="Hiltunen Thoren M."/>
            <person name="Johannesson H."/>
        </authorList>
    </citation>
    <scope>NUCLEOTIDE SEQUENCE</scope>
    <source>
        <strain evidence="2">PSN309</strain>
    </source>
</reference>
<feature type="domain" description="Serine aminopeptidase S33" evidence="1">
    <location>
        <begin position="27"/>
        <end position="275"/>
    </location>
</feature>
<dbReference type="InterPro" id="IPR022742">
    <property type="entry name" value="Hydrolase_4"/>
</dbReference>
<proteinExistence type="predicted"/>
<gene>
    <name evidence="2" type="ORF">QBC35DRAFT_482279</name>
</gene>
<organism evidence="2 3">
    <name type="scientific">Podospora australis</name>
    <dbReference type="NCBI Taxonomy" id="1536484"/>
    <lineage>
        <taxon>Eukaryota</taxon>
        <taxon>Fungi</taxon>
        <taxon>Dikarya</taxon>
        <taxon>Ascomycota</taxon>
        <taxon>Pezizomycotina</taxon>
        <taxon>Sordariomycetes</taxon>
        <taxon>Sordariomycetidae</taxon>
        <taxon>Sordariales</taxon>
        <taxon>Podosporaceae</taxon>
        <taxon>Podospora</taxon>
    </lineage>
</organism>